<feature type="transmembrane region" description="Helical" evidence="2">
    <location>
        <begin position="319"/>
        <end position="342"/>
    </location>
</feature>
<evidence type="ECO:0000259" key="3">
    <source>
        <dbReference type="PROSITE" id="PS50885"/>
    </source>
</evidence>
<dbReference type="Gene3D" id="3.30.70.270">
    <property type="match status" value="1"/>
</dbReference>
<dbReference type="GO" id="GO:0005886">
    <property type="term" value="C:plasma membrane"/>
    <property type="evidence" value="ECO:0007669"/>
    <property type="project" value="TreeGrafter"/>
</dbReference>
<keyword evidence="2" id="KW-0812">Transmembrane</keyword>
<dbReference type="SMART" id="SM00267">
    <property type="entry name" value="GGDEF"/>
    <property type="match status" value="1"/>
</dbReference>
<dbReference type="GO" id="GO:1902201">
    <property type="term" value="P:negative regulation of bacterial-type flagellum-dependent cell motility"/>
    <property type="evidence" value="ECO:0007669"/>
    <property type="project" value="TreeGrafter"/>
</dbReference>
<evidence type="ECO:0000256" key="1">
    <source>
        <dbReference type="ARBA" id="ARBA00012528"/>
    </source>
</evidence>
<dbReference type="InterPro" id="IPR000160">
    <property type="entry name" value="GGDEF_dom"/>
</dbReference>
<gene>
    <name evidence="5" type="ORF">GHC57_14975</name>
</gene>
<dbReference type="CDD" id="cd18773">
    <property type="entry name" value="PDC1_HK_sensor"/>
    <property type="match status" value="1"/>
</dbReference>
<reference evidence="5 6" key="1">
    <citation type="submission" date="2019-10" db="EMBL/GenBank/DDBJ databases">
        <title>Draft whole-genome sequence of the purple nonsulfur photosynthetic bacterium Roseospira navarrensis DSM 15114.</title>
        <authorList>
            <person name="Kyndt J.A."/>
            <person name="Meyer T.E."/>
        </authorList>
    </citation>
    <scope>NUCLEOTIDE SEQUENCE [LARGE SCALE GENOMIC DNA]</scope>
    <source>
        <strain evidence="5 6">DSM 15114</strain>
    </source>
</reference>
<dbReference type="EC" id="2.7.7.65" evidence="1"/>
<dbReference type="Pfam" id="PF00990">
    <property type="entry name" value="GGDEF"/>
    <property type="match status" value="1"/>
</dbReference>
<dbReference type="SUPFAM" id="SSF158472">
    <property type="entry name" value="HAMP domain-like"/>
    <property type="match status" value="1"/>
</dbReference>
<dbReference type="InterPro" id="IPR029787">
    <property type="entry name" value="Nucleotide_cyclase"/>
</dbReference>
<sequence>MTNPLNRLSIRTRIGLLTGLALCVFAVAGIYGIRASVATLERVHGEQVVETGGVILAQMGTIVSTRMDQIARAGEIEAVRRALAVANTQPDPGGTGDRTSLFAEASAGLWDSFIRVERRLFGRAVFDVIRITDAQGYVVADTTPFTKPQAAAFGPLTPVPAWWREAAETGRAVIGVRDGPEDSRAGLPGLEVAVRLDAPDGRLIGIAHATLSAAWIAREAATATQLRQPSDILLTTADGRVIFSRLPFRFLASVADRPVFQAADAPQGIVVQSSGNDARLIAHATNPNAPVIGDLGWRLFISADREAVLAESHQIQVTMLVVFSAVLVGATLLTVLLVLSLVQPLTGLQRAARTMADGDLSARVWPRGRDELADLGHAFNTMADRIEEGDAELRALAVTDPLTGVLNRRGFLKLSEAEWDRNRRHGHSIAVLVMDIDHFKVINDTHGHDVGDVVLAEVAARLIDGVRTSDVIGRLGGEEFAIVLPETPLDAATTLAERLRADIAATPCATARAAVSVTASIGVAHSDGSRESSGFAGLLKRADDALYTAKHTGRNRVQQAAPTAA</sequence>
<dbReference type="PANTHER" id="PTHR45138">
    <property type="entry name" value="REGULATORY COMPONENTS OF SENSORY TRANSDUCTION SYSTEM"/>
    <property type="match status" value="1"/>
</dbReference>
<dbReference type="OrthoDB" id="9812260at2"/>
<dbReference type="PROSITE" id="PS50887">
    <property type="entry name" value="GGDEF"/>
    <property type="match status" value="1"/>
</dbReference>
<comment type="caution">
    <text evidence="5">The sequence shown here is derived from an EMBL/GenBank/DDBJ whole genome shotgun (WGS) entry which is preliminary data.</text>
</comment>
<feature type="domain" description="HAMP" evidence="3">
    <location>
        <begin position="339"/>
        <end position="391"/>
    </location>
</feature>
<evidence type="ECO:0000313" key="6">
    <source>
        <dbReference type="Proteomes" id="UP000434582"/>
    </source>
</evidence>
<dbReference type="RefSeq" id="WP_153345692.1">
    <property type="nucleotide sequence ID" value="NZ_WIVE01000057.1"/>
</dbReference>
<proteinExistence type="predicted"/>
<keyword evidence="2" id="KW-0472">Membrane</keyword>
<dbReference type="InterPro" id="IPR050469">
    <property type="entry name" value="Diguanylate_Cyclase"/>
</dbReference>
<evidence type="ECO:0000259" key="4">
    <source>
        <dbReference type="PROSITE" id="PS50887"/>
    </source>
</evidence>
<accession>A0A7X2D4F8</accession>
<dbReference type="Pfam" id="PF00672">
    <property type="entry name" value="HAMP"/>
    <property type="match status" value="1"/>
</dbReference>
<dbReference type="InterPro" id="IPR043128">
    <property type="entry name" value="Rev_trsase/Diguanyl_cyclase"/>
</dbReference>
<name>A0A7X2D4F8_9PROT</name>
<dbReference type="AlphaFoldDB" id="A0A7X2D4F8"/>
<protein>
    <recommendedName>
        <fullName evidence="1">diguanylate cyclase</fullName>
        <ecNumber evidence="1">2.7.7.65</ecNumber>
    </recommendedName>
</protein>
<dbReference type="GO" id="GO:0007165">
    <property type="term" value="P:signal transduction"/>
    <property type="evidence" value="ECO:0007669"/>
    <property type="project" value="InterPro"/>
</dbReference>
<keyword evidence="6" id="KW-1185">Reference proteome</keyword>
<dbReference type="GO" id="GO:0052621">
    <property type="term" value="F:diguanylate cyclase activity"/>
    <property type="evidence" value="ECO:0007669"/>
    <property type="project" value="UniProtKB-EC"/>
</dbReference>
<dbReference type="CDD" id="cd06225">
    <property type="entry name" value="HAMP"/>
    <property type="match status" value="1"/>
</dbReference>
<dbReference type="PROSITE" id="PS50885">
    <property type="entry name" value="HAMP"/>
    <property type="match status" value="1"/>
</dbReference>
<dbReference type="FunFam" id="3.30.70.270:FF:000001">
    <property type="entry name" value="Diguanylate cyclase domain protein"/>
    <property type="match status" value="1"/>
</dbReference>
<dbReference type="CDD" id="cd01949">
    <property type="entry name" value="GGDEF"/>
    <property type="match status" value="1"/>
</dbReference>
<dbReference type="Gene3D" id="6.10.340.10">
    <property type="match status" value="1"/>
</dbReference>
<evidence type="ECO:0000256" key="2">
    <source>
        <dbReference type="SAM" id="Phobius"/>
    </source>
</evidence>
<keyword evidence="2" id="KW-1133">Transmembrane helix</keyword>
<evidence type="ECO:0000313" key="5">
    <source>
        <dbReference type="EMBL" id="MQX37821.1"/>
    </source>
</evidence>
<organism evidence="5 6">
    <name type="scientific">Roseospira navarrensis</name>
    <dbReference type="NCBI Taxonomy" id="140058"/>
    <lineage>
        <taxon>Bacteria</taxon>
        <taxon>Pseudomonadati</taxon>
        <taxon>Pseudomonadota</taxon>
        <taxon>Alphaproteobacteria</taxon>
        <taxon>Rhodospirillales</taxon>
        <taxon>Rhodospirillaceae</taxon>
        <taxon>Roseospira</taxon>
    </lineage>
</organism>
<dbReference type="Proteomes" id="UP000434582">
    <property type="component" value="Unassembled WGS sequence"/>
</dbReference>
<feature type="domain" description="GGDEF" evidence="4">
    <location>
        <begin position="427"/>
        <end position="562"/>
    </location>
</feature>
<dbReference type="SUPFAM" id="SSF55073">
    <property type="entry name" value="Nucleotide cyclase"/>
    <property type="match status" value="1"/>
</dbReference>
<dbReference type="GO" id="GO:0043709">
    <property type="term" value="P:cell adhesion involved in single-species biofilm formation"/>
    <property type="evidence" value="ECO:0007669"/>
    <property type="project" value="TreeGrafter"/>
</dbReference>
<dbReference type="SMART" id="SM00304">
    <property type="entry name" value="HAMP"/>
    <property type="match status" value="1"/>
</dbReference>
<dbReference type="PANTHER" id="PTHR45138:SF24">
    <property type="entry name" value="DIGUANYLATE CYCLASE DGCC-RELATED"/>
    <property type="match status" value="1"/>
</dbReference>
<dbReference type="EMBL" id="WIVE01000057">
    <property type="protein sequence ID" value="MQX37821.1"/>
    <property type="molecule type" value="Genomic_DNA"/>
</dbReference>
<dbReference type="InterPro" id="IPR003660">
    <property type="entry name" value="HAMP_dom"/>
</dbReference>
<dbReference type="NCBIfam" id="TIGR00254">
    <property type="entry name" value="GGDEF"/>
    <property type="match status" value="1"/>
</dbReference>